<dbReference type="InterPro" id="IPR012902">
    <property type="entry name" value="N_methyl_site"/>
</dbReference>
<dbReference type="AlphaFoldDB" id="B2KCB7"/>
<evidence type="ECO:0000256" key="3">
    <source>
        <dbReference type="ARBA" id="ARBA00022692"/>
    </source>
</evidence>
<evidence type="ECO:0000256" key="2">
    <source>
        <dbReference type="ARBA" id="ARBA00022481"/>
    </source>
</evidence>
<evidence type="ECO:0000313" key="8">
    <source>
        <dbReference type="Proteomes" id="UP000001029"/>
    </source>
</evidence>
<dbReference type="EMBL" id="CP001055">
    <property type="protein sequence ID" value="ACC98038.1"/>
    <property type="molecule type" value="Genomic_DNA"/>
</dbReference>
<keyword evidence="4 6" id="KW-1133">Transmembrane helix</keyword>
<name>B2KCB7_ELUMP</name>
<dbReference type="NCBIfam" id="TIGR02532">
    <property type="entry name" value="IV_pilin_GFxxxE"/>
    <property type="match status" value="1"/>
</dbReference>
<dbReference type="GO" id="GO:0015628">
    <property type="term" value="P:protein secretion by the type II secretion system"/>
    <property type="evidence" value="ECO:0007669"/>
    <property type="project" value="InterPro"/>
</dbReference>
<dbReference type="KEGG" id="emi:Emin_0482"/>
<keyword evidence="3 6" id="KW-0812">Transmembrane</keyword>
<dbReference type="PRINTS" id="PR00813">
    <property type="entry name" value="BCTERIALGSPG"/>
</dbReference>
<dbReference type="STRING" id="445932.Emin_0482"/>
<evidence type="ECO:0000313" key="7">
    <source>
        <dbReference type="EMBL" id="ACC98038.1"/>
    </source>
</evidence>
<dbReference type="Pfam" id="PF07963">
    <property type="entry name" value="N_methyl"/>
    <property type="match status" value="1"/>
</dbReference>
<protein>
    <submittedName>
        <fullName evidence="7">PilE-like protein</fullName>
    </submittedName>
</protein>
<comment type="subcellular location">
    <subcellularLocation>
        <location evidence="1">Membrane</location>
        <topology evidence="1">Single-pass membrane protein</topology>
    </subcellularLocation>
</comment>
<keyword evidence="5 6" id="KW-0472">Membrane</keyword>
<dbReference type="PANTHER" id="PTHR30093">
    <property type="entry name" value="GENERAL SECRETION PATHWAY PROTEIN G"/>
    <property type="match status" value="1"/>
</dbReference>
<dbReference type="GO" id="GO:0016020">
    <property type="term" value="C:membrane"/>
    <property type="evidence" value="ECO:0007669"/>
    <property type="project" value="UniProtKB-SubCell"/>
</dbReference>
<evidence type="ECO:0000256" key="5">
    <source>
        <dbReference type="ARBA" id="ARBA00023136"/>
    </source>
</evidence>
<reference evidence="7 8" key="1">
    <citation type="journal article" date="2009" name="Appl. Environ. Microbiol.">
        <title>Genomic analysis of 'Elusimicrobium minutum,' the first cultivated representative of the phylum 'Elusimicrobia' (formerly termite group 1).</title>
        <authorList>
            <person name="Herlemann D.P.R."/>
            <person name="Geissinger O."/>
            <person name="Ikeda-Ohtsubo W."/>
            <person name="Kunin V."/>
            <person name="Sun H."/>
            <person name="Lapidus A."/>
            <person name="Hugenholtz P."/>
            <person name="Brune A."/>
        </authorList>
    </citation>
    <scope>NUCLEOTIDE SEQUENCE [LARGE SCALE GENOMIC DNA]</scope>
    <source>
        <strain evidence="7 8">Pei191</strain>
    </source>
</reference>
<dbReference type="PANTHER" id="PTHR30093:SF44">
    <property type="entry name" value="TYPE II SECRETION SYSTEM CORE PROTEIN G"/>
    <property type="match status" value="1"/>
</dbReference>
<proteinExistence type="predicted"/>
<evidence type="ECO:0000256" key="4">
    <source>
        <dbReference type="ARBA" id="ARBA00022989"/>
    </source>
</evidence>
<evidence type="ECO:0000256" key="1">
    <source>
        <dbReference type="ARBA" id="ARBA00004167"/>
    </source>
</evidence>
<sequence>MVCMKKAFTLIELLVVVLIIGILAAIALPQYNAAVLKSRTAEAFLNIRALADAQERFFLATGSFAASFDELDITIGSNCSENICLTSQFKYELQVDGNAVAFYLRGGITTETLTLLKRYSTETSKYPVKHNQIACIHRSKPEFIKVCKSLAGAGAIEVSSGFTNGGAFIWS</sequence>
<dbReference type="GO" id="GO:0015627">
    <property type="term" value="C:type II protein secretion system complex"/>
    <property type="evidence" value="ECO:0007669"/>
    <property type="project" value="InterPro"/>
</dbReference>
<keyword evidence="2" id="KW-0488">Methylation</keyword>
<dbReference type="HOGENOM" id="CLU_091705_3_0_0"/>
<accession>B2KCB7</accession>
<dbReference type="InterPro" id="IPR000983">
    <property type="entry name" value="Bac_GSPG_pilin"/>
</dbReference>
<feature type="transmembrane region" description="Helical" evidence="6">
    <location>
        <begin position="7"/>
        <end position="28"/>
    </location>
</feature>
<dbReference type="Proteomes" id="UP000001029">
    <property type="component" value="Chromosome"/>
</dbReference>
<dbReference type="InterPro" id="IPR045584">
    <property type="entry name" value="Pilin-like"/>
</dbReference>
<organism evidence="7 8">
    <name type="scientific">Elusimicrobium minutum (strain Pei191)</name>
    <dbReference type="NCBI Taxonomy" id="445932"/>
    <lineage>
        <taxon>Bacteria</taxon>
        <taxon>Pseudomonadati</taxon>
        <taxon>Elusimicrobiota</taxon>
        <taxon>Elusimicrobia</taxon>
        <taxon>Elusimicrobiales</taxon>
        <taxon>Elusimicrobiaceae</taxon>
        <taxon>Elusimicrobium</taxon>
    </lineage>
</organism>
<dbReference type="Gene3D" id="3.30.700.10">
    <property type="entry name" value="Glycoprotein, Type 4 Pilin"/>
    <property type="match status" value="1"/>
</dbReference>
<gene>
    <name evidence="7" type="ordered locus">Emin_0482</name>
</gene>
<keyword evidence="8" id="KW-1185">Reference proteome</keyword>
<dbReference type="SUPFAM" id="SSF54523">
    <property type="entry name" value="Pili subunits"/>
    <property type="match status" value="1"/>
</dbReference>
<evidence type="ECO:0000256" key="6">
    <source>
        <dbReference type="SAM" id="Phobius"/>
    </source>
</evidence>